<dbReference type="InterPro" id="IPR007787">
    <property type="entry name" value="DUF687"/>
</dbReference>
<evidence type="ECO:0000313" key="3">
    <source>
        <dbReference type="Proteomes" id="UP000002532"/>
    </source>
</evidence>
<sequence length="600" mass="66302">MGGDSSPSSDLIDLSLDSAANRRSGVRVCDFSDDDDDDNRIPFVEVGYVNASGSTHRSVWGESFQLSELFHQPVTAIPNAGGMACNLLARGLGVAGCFPISAHHPKVQALLRAWDRFFSRVSDGWFLQIYYGDGGLFVERALQLISCPLQRARIRVVGINPSFFVTVSDNRHFYTSPGSCGRILDMSGYLSARRDGCVSHVPFSPHSQSITPGVGDACFELGLRMEFIRLAGLSSLSAASSPTSEDSDSSRLQLVRVVSSEDSVAFARLYAALNEDMTSSVRAANPFPFSYVRLILLLTTLCRHTLTTTKAAYSYTPVSWEALDMLDSGFTASYVGGVLSEIFLLCTHSPRRAQRSRMLRMLAKLFSSWAWLVGVMELSCGYGVTIQLLLQNDPRQSCLRNLFFWMESTLIPVILLDIAERHWPALWDRVVGLGMRITTPSVYREERARVSESNSQAVELFGDDRRDRYRSRQHAAVGTSVELVSVVCGALVQLMFLGIDGFSLRLPEICREVPCNNTSTPNSTVIANSTIPSLNNTSTCSGNSTTRPVLPSITGIYETDVQTTGVARTLNVIRMIWCGVMLLYFLYTAFRLVRNARRRN</sequence>
<gene>
    <name evidence="2" type="ordered locus">CTA_0350</name>
</gene>
<evidence type="ECO:0000313" key="2">
    <source>
        <dbReference type="EMBL" id="AAX50586.1"/>
    </source>
</evidence>
<feature type="transmembrane region" description="Helical" evidence="1">
    <location>
        <begin position="475"/>
        <end position="499"/>
    </location>
</feature>
<keyword evidence="1" id="KW-0472">Membrane</keyword>
<keyword evidence="3" id="KW-1185">Reference proteome</keyword>
<dbReference type="AlphaFoldDB" id="A0A0H2X0Y4"/>
<accession>A0A0H2X0Y4</accession>
<dbReference type="HOGENOM" id="CLU_037837_0_0_0"/>
<proteinExistence type="predicted"/>
<dbReference type="RefSeq" id="WP_011324680.1">
    <property type="nucleotide sequence ID" value="NC_007429.1"/>
</dbReference>
<dbReference type="KEGG" id="cta:CTA_0350"/>
<dbReference type="Proteomes" id="UP000002532">
    <property type="component" value="Chromosome"/>
</dbReference>
<keyword evidence="1" id="KW-1133">Transmembrane helix</keyword>
<organism evidence="2 3">
    <name type="scientific">Chlamydia trachomatis serovar A (strain ATCC VR-571B / DSM 19440 / HAR-13)</name>
    <dbReference type="NCBI Taxonomy" id="315277"/>
    <lineage>
        <taxon>Bacteria</taxon>
        <taxon>Pseudomonadati</taxon>
        <taxon>Chlamydiota</taxon>
        <taxon>Chlamydiia</taxon>
        <taxon>Chlamydiales</taxon>
        <taxon>Chlamydiaceae</taxon>
        <taxon>Chlamydia/Chlamydophila group</taxon>
        <taxon>Chlamydia</taxon>
    </lineage>
</organism>
<protein>
    <submittedName>
        <fullName evidence="2">Uncharacterized protein</fullName>
    </submittedName>
</protein>
<name>A0A0H2X0Y4_CHLTA</name>
<evidence type="ECO:0000256" key="1">
    <source>
        <dbReference type="SAM" id="Phobius"/>
    </source>
</evidence>
<feature type="transmembrane region" description="Helical" evidence="1">
    <location>
        <begin position="572"/>
        <end position="593"/>
    </location>
</feature>
<keyword evidence="1" id="KW-0812">Transmembrane</keyword>
<feature type="transmembrane region" description="Helical" evidence="1">
    <location>
        <begin position="369"/>
        <end position="390"/>
    </location>
</feature>
<dbReference type="Pfam" id="PF05095">
    <property type="entry name" value="DUF687"/>
    <property type="match status" value="1"/>
</dbReference>
<dbReference type="EMBL" id="CP000051">
    <property type="protein sequence ID" value="AAX50586.1"/>
    <property type="molecule type" value="Genomic_DNA"/>
</dbReference>
<reference evidence="2 3" key="1">
    <citation type="journal article" date="2005" name="Infect. Immun.">
        <title>Comparative genomic analysis of Chlamydia trachomatis oculotropic and genitotropic strains.</title>
        <authorList>
            <person name="Carlson J.H."/>
            <person name="Porcella S.F."/>
            <person name="McClarty G."/>
            <person name="Caldwell H.D."/>
        </authorList>
    </citation>
    <scope>NUCLEOTIDE SEQUENCE [LARGE SCALE GENOMIC DNA]</scope>
    <source>
        <strain evidence="3">ATCC VR-571B / DSM 19440 / HAR-13</strain>
    </source>
</reference>